<reference evidence="18 19" key="1">
    <citation type="submission" date="2017-04" db="EMBL/GenBank/DDBJ databases">
        <title>Draft genome of the yeast Clavispora lusitaniae type strain CBS 6936.</title>
        <authorList>
            <person name="Durrens P."/>
            <person name="Klopp C."/>
            <person name="Biteau N."/>
            <person name="Fitton-Ouhabi V."/>
            <person name="Dementhon K."/>
            <person name="Accoceberry I."/>
            <person name="Sherman D.J."/>
            <person name="Noel T."/>
        </authorList>
    </citation>
    <scope>NUCLEOTIDE SEQUENCE [LARGE SCALE GENOMIC DNA]</scope>
    <source>
        <strain evidence="18 19">CBS 6936</strain>
    </source>
</reference>
<dbReference type="InterPro" id="IPR036180">
    <property type="entry name" value="Gelsolin-like_dom_sf"/>
</dbReference>
<dbReference type="InterPro" id="IPR006896">
    <property type="entry name" value="Sec23/24_trunk_dom"/>
</dbReference>
<proteinExistence type="inferred from homology"/>
<dbReference type="SUPFAM" id="SSF82754">
    <property type="entry name" value="C-terminal, gelsolin-like domain of Sec23/24"/>
    <property type="match status" value="1"/>
</dbReference>
<dbReference type="GO" id="GO:0008270">
    <property type="term" value="F:zinc ion binding"/>
    <property type="evidence" value="ECO:0007669"/>
    <property type="project" value="InterPro"/>
</dbReference>
<evidence type="ECO:0000256" key="13">
    <source>
        <dbReference type="RuleBase" id="RU365030"/>
    </source>
</evidence>
<dbReference type="InterPro" id="IPR006895">
    <property type="entry name" value="Znf_Sec23_Sec24"/>
</dbReference>
<dbReference type="GO" id="GO:0005096">
    <property type="term" value="F:GTPase activator activity"/>
    <property type="evidence" value="ECO:0007669"/>
    <property type="project" value="TreeGrafter"/>
</dbReference>
<dbReference type="SUPFAM" id="SSF81811">
    <property type="entry name" value="Helical domain of Sec23/24"/>
    <property type="match status" value="1"/>
</dbReference>
<dbReference type="GO" id="GO:0005789">
    <property type="term" value="C:endoplasmic reticulum membrane"/>
    <property type="evidence" value="ECO:0007669"/>
    <property type="project" value="UniProtKB-SubCell"/>
</dbReference>
<evidence type="ECO:0000256" key="6">
    <source>
        <dbReference type="ARBA" id="ARBA00022824"/>
    </source>
</evidence>
<feature type="domain" description="Sec23/Sec24 beta-sandwich" evidence="17">
    <location>
        <begin position="423"/>
        <end position="546"/>
    </location>
</feature>
<keyword evidence="11 13" id="KW-0472">Membrane</keyword>
<evidence type="ECO:0000259" key="17">
    <source>
        <dbReference type="Pfam" id="PF08033"/>
    </source>
</evidence>
<comment type="caution">
    <text evidence="18">The sequence shown here is derived from an EMBL/GenBank/DDBJ whole genome shotgun (WGS) entry which is preliminary data.</text>
</comment>
<dbReference type="Pfam" id="PF04810">
    <property type="entry name" value="zf-Sec23_Sec24"/>
    <property type="match status" value="1"/>
</dbReference>
<evidence type="ECO:0000256" key="10">
    <source>
        <dbReference type="ARBA" id="ARBA00023034"/>
    </source>
</evidence>
<keyword evidence="6 13" id="KW-0256">Endoplasmic reticulum</keyword>
<dbReference type="Proteomes" id="UP000195602">
    <property type="component" value="Unassembled WGS sequence"/>
</dbReference>
<evidence type="ECO:0000259" key="16">
    <source>
        <dbReference type="Pfam" id="PF04815"/>
    </source>
</evidence>
<sequence length="866" mass="96762">MEPIVQFNWDIFPSTKLEASEMSAPLGCMITPASASGVLSAQGSPLRCSSCDNVVNPYIRIDRANNFWWCPFCHKTTFFPDSFVLAPAGAPNSEIPAEIRPSPNNTIDYTLPRDISQVSPGTQKCPFVSVYILDGYQHVDSLEQREFESLKRGICKSIERLPHNARVLLVTFSDIVEVFSKEESVAFSPSAIFNDNYDYSKLLTDSSVIGTILQKLAVERLVASTAEKSPLARKGLLLEKSEASATVAGLKPKLTSSYKPPRATGLALFISTLLLSSCSFTNSIGNVSLFVSGPPTLSPGKVVGETEALRSHHDVANFQAQHFASASKFYRALAYVSSGYSLENSAVAAYSTSGKLTHFGVNDKTPFFSVDIYSGSLDQTGVYEMGSLASSGSGSIFLLDSFSSVDFESTLLTNTDRLPSRKWKTTFTVTSSSGIRVWKAVCHGTPLRSSYQSEKHSASHHEKISDTMSRFDSSLKKRDFTNRWNLGSIQDTDALAVYFEMDLASSSSSLDVHGTKEVFIQFQSQWWDMSSEKEILRVTTIKRPTTLSILAANQVKLSSGRYKLVNQNSMILKEKALIESFEYKTWMALFTRLLVDKIDTTIGFESFEEVVDEVDQALIRLTKYYGGLHIEQSNSTNPYEKLRLIQTINNKFKDLPSYSYALRRNPQLVRIFNSSPDETAFYHHIFKRSGVEDSCTMIKPHLYKVQRDSLEEISLDITSVDPDASAPQYYVLDAVVTVIIYLSFKDPQDALPLHPSNNDDIINGSRDVDNPLLKTILDLVDAKFVQPRPNKPKVVLTQSGHSQARYIKARLNPVKDKIVVEEKKKTRWWDFFFSDSPGNTLAMADEVSVKTYYSELLKRVQNFQLD</sequence>
<evidence type="ECO:0000256" key="3">
    <source>
        <dbReference type="ARBA" id="ARBA00009210"/>
    </source>
</evidence>
<keyword evidence="7 13" id="KW-0862">Zinc</keyword>
<dbReference type="InterPro" id="IPR036174">
    <property type="entry name" value="Znf_Sec23_Sec24_sf"/>
</dbReference>
<dbReference type="SUPFAM" id="SSF81995">
    <property type="entry name" value="beta-sandwich domain of Sec23/24"/>
    <property type="match status" value="1"/>
</dbReference>
<evidence type="ECO:0000256" key="4">
    <source>
        <dbReference type="ARBA" id="ARBA00022448"/>
    </source>
</evidence>
<dbReference type="PANTHER" id="PTHR11141:SF0">
    <property type="entry name" value="PROTEIN TRANSPORT PROTEIN SEC23"/>
    <property type="match status" value="1"/>
</dbReference>
<dbReference type="GO" id="GO:0070971">
    <property type="term" value="C:endoplasmic reticulum exit site"/>
    <property type="evidence" value="ECO:0007669"/>
    <property type="project" value="TreeGrafter"/>
</dbReference>
<dbReference type="Gene3D" id="2.60.40.1670">
    <property type="entry name" value="beta-sandwich domain of Sec23/24"/>
    <property type="match status" value="1"/>
</dbReference>
<dbReference type="EMBL" id="LYUB02000014">
    <property type="protein sequence ID" value="OVF07311.1"/>
    <property type="molecule type" value="Genomic_DNA"/>
</dbReference>
<keyword evidence="8 13" id="KW-0931">ER-Golgi transport</keyword>
<dbReference type="Pfam" id="PF04811">
    <property type="entry name" value="Sec23_trunk"/>
    <property type="match status" value="1"/>
</dbReference>
<dbReference type="AlphaFoldDB" id="A0AA91PX17"/>
<dbReference type="GO" id="GO:0006886">
    <property type="term" value="P:intracellular protein transport"/>
    <property type="evidence" value="ECO:0007669"/>
    <property type="project" value="InterPro"/>
</dbReference>
<organism evidence="18 19">
    <name type="scientific">Clavispora lusitaniae</name>
    <name type="common">Candida lusitaniae</name>
    <dbReference type="NCBI Taxonomy" id="36911"/>
    <lineage>
        <taxon>Eukaryota</taxon>
        <taxon>Fungi</taxon>
        <taxon>Dikarya</taxon>
        <taxon>Ascomycota</taxon>
        <taxon>Saccharomycotina</taxon>
        <taxon>Pichiomycetes</taxon>
        <taxon>Metschnikowiaceae</taxon>
        <taxon>Clavispora</taxon>
    </lineage>
</organism>
<dbReference type="Gene3D" id="3.40.20.10">
    <property type="entry name" value="Severin"/>
    <property type="match status" value="1"/>
</dbReference>
<dbReference type="Gene3D" id="3.40.50.410">
    <property type="entry name" value="von Willebrand factor, type A domain"/>
    <property type="match status" value="1"/>
</dbReference>
<dbReference type="InterPro" id="IPR037364">
    <property type="entry name" value="Sec23"/>
</dbReference>
<dbReference type="SUPFAM" id="SSF53300">
    <property type="entry name" value="vWA-like"/>
    <property type="match status" value="1"/>
</dbReference>
<feature type="domain" description="Sec23/Sec24 trunk" evidence="15">
    <location>
        <begin position="140"/>
        <end position="335"/>
    </location>
</feature>
<evidence type="ECO:0000256" key="2">
    <source>
        <dbReference type="ARBA" id="ARBA00004397"/>
    </source>
</evidence>
<comment type="subcellular location">
    <subcellularLocation>
        <location evidence="13">Cytoplasm</location>
    </subcellularLocation>
    <subcellularLocation>
        <location evidence="1 13">Cytoplasmic vesicle</location>
        <location evidence="1 13">COPII-coated vesicle membrane</location>
        <topology evidence="1 13">Peripheral membrane protein</topology>
        <orientation evidence="1 13">Cytoplasmic side</orientation>
    </subcellularLocation>
    <subcellularLocation>
        <location evidence="2 13">Endoplasmic reticulum membrane</location>
        <topology evidence="2 13">Peripheral membrane protein</topology>
        <orientation evidence="2 13">Cytoplasmic side</orientation>
    </subcellularLocation>
    <subcellularLocation>
        <location evidence="13">Golgi apparatus membrane</location>
        <topology evidence="13">Peripheral membrane protein</topology>
        <orientation evidence="13">Cytoplasmic side</orientation>
    </subcellularLocation>
</comment>
<evidence type="ECO:0000259" key="14">
    <source>
        <dbReference type="Pfam" id="PF04810"/>
    </source>
</evidence>
<keyword evidence="9 13" id="KW-0653">Protein transport</keyword>
<feature type="domain" description="Sec23/Sec24 helical" evidence="16">
    <location>
        <begin position="584"/>
        <end position="695"/>
    </location>
</feature>
<evidence type="ECO:0000256" key="5">
    <source>
        <dbReference type="ARBA" id="ARBA00022723"/>
    </source>
</evidence>
<dbReference type="Gene3D" id="2.30.30.380">
    <property type="entry name" value="Zn-finger domain of Sec23/24"/>
    <property type="match status" value="1"/>
</dbReference>
<evidence type="ECO:0000313" key="19">
    <source>
        <dbReference type="Proteomes" id="UP000195602"/>
    </source>
</evidence>
<keyword evidence="5 13" id="KW-0479">Metal-binding</keyword>
<evidence type="ECO:0000256" key="8">
    <source>
        <dbReference type="ARBA" id="ARBA00022892"/>
    </source>
</evidence>
<feature type="domain" description="Zinc finger Sec23/Sec24-type" evidence="14">
    <location>
        <begin position="45"/>
        <end position="82"/>
    </location>
</feature>
<evidence type="ECO:0000256" key="1">
    <source>
        <dbReference type="ARBA" id="ARBA00004299"/>
    </source>
</evidence>
<accession>A0AA91PX17</accession>
<dbReference type="GO" id="GO:0000139">
    <property type="term" value="C:Golgi membrane"/>
    <property type="evidence" value="ECO:0007669"/>
    <property type="project" value="UniProtKB-SubCell"/>
</dbReference>
<evidence type="ECO:0000256" key="11">
    <source>
        <dbReference type="ARBA" id="ARBA00023136"/>
    </source>
</evidence>
<dbReference type="InterPro" id="IPR012990">
    <property type="entry name" value="Beta-sandwich_Sec23_24"/>
</dbReference>
<dbReference type="InterPro" id="IPR036465">
    <property type="entry name" value="vWFA_dom_sf"/>
</dbReference>
<dbReference type="KEGG" id="clus:A9F13_14g01551"/>
<keyword evidence="4 13" id="KW-0813">Transport</keyword>
<evidence type="ECO:0000313" key="18">
    <source>
        <dbReference type="EMBL" id="OVF07311.1"/>
    </source>
</evidence>
<dbReference type="Pfam" id="PF08033">
    <property type="entry name" value="Sec23_BS"/>
    <property type="match status" value="1"/>
</dbReference>
<comment type="similarity">
    <text evidence="3 13">Belongs to the SEC23/SEC24 family. SEC23 subfamily.</text>
</comment>
<dbReference type="InterPro" id="IPR029006">
    <property type="entry name" value="ADF-H/Gelsolin-like_dom_sf"/>
</dbReference>
<evidence type="ECO:0000256" key="9">
    <source>
        <dbReference type="ARBA" id="ARBA00022927"/>
    </source>
</evidence>
<evidence type="ECO:0000256" key="12">
    <source>
        <dbReference type="ARBA" id="ARBA00023329"/>
    </source>
</evidence>
<dbReference type="InterPro" id="IPR006900">
    <property type="entry name" value="Sec23/24_helical_dom"/>
</dbReference>
<keyword evidence="12 13" id="KW-0968">Cytoplasmic vesicle</keyword>
<name>A0AA91PX17_CLALS</name>
<dbReference type="PANTHER" id="PTHR11141">
    <property type="entry name" value="PROTEIN TRANSPORT PROTEIN SEC23"/>
    <property type="match status" value="1"/>
</dbReference>
<evidence type="ECO:0000259" key="15">
    <source>
        <dbReference type="Pfam" id="PF04811"/>
    </source>
</evidence>
<dbReference type="Pfam" id="PF04815">
    <property type="entry name" value="Sec23_helical"/>
    <property type="match status" value="1"/>
</dbReference>
<gene>
    <name evidence="18" type="ORF">A9F13_14g01551</name>
</gene>
<protein>
    <recommendedName>
        <fullName evidence="13">Protein transport protein SEC23</fullName>
    </recommendedName>
</protein>
<dbReference type="InterPro" id="IPR036175">
    <property type="entry name" value="Sec23/24_helical_dom_sf"/>
</dbReference>
<evidence type="ECO:0000256" key="7">
    <source>
        <dbReference type="ARBA" id="ARBA00022833"/>
    </source>
</evidence>
<dbReference type="GO" id="GO:0090110">
    <property type="term" value="P:COPII-coated vesicle cargo loading"/>
    <property type="evidence" value="ECO:0007669"/>
    <property type="project" value="TreeGrafter"/>
</dbReference>
<dbReference type="SUPFAM" id="SSF82919">
    <property type="entry name" value="Zn-finger domain of Sec23/24"/>
    <property type="match status" value="1"/>
</dbReference>
<dbReference type="GO" id="GO:0030127">
    <property type="term" value="C:COPII vesicle coat"/>
    <property type="evidence" value="ECO:0007669"/>
    <property type="project" value="InterPro"/>
</dbReference>
<comment type="function">
    <text evidence="13">Component of the coat protein complex II (COPII) which promotes the formation of transport vesicles from the endoplasmic reticulum (ER). The coat has two main functions, the physical deformation of the endoplasmic reticulum membrane into vesicles and the selection of cargo molecules.</text>
</comment>
<dbReference type="Gene3D" id="1.20.120.730">
    <property type="entry name" value="Sec23/Sec24 helical domain"/>
    <property type="match status" value="1"/>
</dbReference>
<keyword evidence="10 13" id="KW-0333">Golgi apparatus</keyword>
<keyword evidence="13" id="KW-0963">Cytoplasm</keyword>